<dbReference type="Pfam" id="PF12802">
    <property type="entry name" value="MarR_2"/>
    <property type="match status" value="1"/>
</dbReference>
<comment type="caution">
    <text evidence="5">The sequence shown here is derived from an EMBL/GenBank/DDBJ whole genome shotgun (WGS) entry which is preliminary data.</text>
</comment>
<protein>
    <submittedName>
        <fullName evidence="5">MarR family winged helix-turn-helix transcriptional regulator</fullName>
    </submittedName>
</protein>
<keyword evidence="3" id="KW-0804">Transcription</keyword>
<dbReference type="PROSITE" id="PS50995">
    <property type="entry name" value="HTH_MARR_2"/>
    <property type="match status" value="1"/>
</dbReference>
<feature type="domain" description="HTH marR-type" evidence="4">
    <location>
        <begin position="5"/>
        <end position="138"/>
    </location>
</feature>
<name>A0ABW1AM16_9RHOO</name>
<evidence type="ECO:0000256" key="2">
    <source>
        <dbReference type="ARBA" id="ARBA00023125"/>
    </source>
</evidence>
<accession>A0ABW1AM16</accession>
<reference evidence="6" key="1">
    <citation type="journal article" date="2019" name="Int. J. Syst. Evol. Microbiol.">
        <title>The Global Catalogue of Microorganisms (GCM) 10K type strain sequencing project: providing services to taxonomists for standard genome sequencing and annotation.</title>
        <authorList>
            <consortium name="The Broad Institute Genomics Platform"/>
            <consortium name="The Broad Institute Genome Sequencing Center for Infectious Disease"/>
            <person name="Wu L."/>
            <person name="Ma J."/>
        </authorList>
    </citation>
    <scope>NUCLEOTIDE SEQUENCE [LARGE SCALE GENOMIC DNA]</scope>
    <source>
        <strain evidence="6">SHR3</strain>
    </source>
</reference>
<dbReference type="InterPro" id="IPR039422">
    <property type="entry name" value="MarR/SlyA-like"/>
</dbReference>
<evidence type="ECO:0000256" key="3">
    <source>
        <dbReference type="ARBA" id="ARBA00023163"/>
    </source>
</evidence>
<dbReference type="SMART" id="SM00347">
    <property type="entry name" value="HTH_MARR"/>
    <property type="match status" value="1"/>
</dbReference>
<dbReference type="InterPro" id="IPR036388">
    <property type="entry name" value="WH-like_DNA-bd_sf"/>
</dbReference>
<organism evidence="5 6">
    <name type="scientific">Thauera sinica</name>
    <dbReference type="NCBI Taxonomy" id="2665146"/>
    <lineage>
        <taxon>Bacteria</taxon>
        <taxon>Pseudomonadati</taxon>
        <taxon>Pseudomonadota</taxon>
        <taxon>Betaproteobacteria</taxon>
        <taxon>Rhodocyclales</taxon>
        <taxon>Zoogloeaceae</taxon>
        <taxon>Thauera</taxon>
    </lineage>
</organism>
<evidence type="ECO:0000256" key="1">
    <source>
        <dbReference type="ARBA" id="ARBA00023015"/>
    </source>
</evidence>
<sequence>MKPKREEFAVMLYRCAVVWRGRVDERLRPWDMSYSTWRILKLLLAAEQRYNQRSLAAGIGVETPTLVRLLDRMEKLGLVRREPDGRDRRQKHVDITPDGRALMAQIDPEVLAVREQMLSGLADAELQAGVELLAKILRNATV</sequence>
<evidence type="ECO:0000259" key="4">
    <source>
        <dbReference type="PROSITE" id="PS50995"/>
    </source>
</evidence>
<evidence type="ECO:0000313" key="6">
    <source>
        <dbReference type="Proteomes" id="UP001595974"/>
    </source>
</evidence>
<gene>
    <name evidence="5" type="ORF">ACFPTN_02275</name>
</gene>
<evidence type="ECO:0000313" key="5">
    <source>
        <dbReference type="EMBL" id="MFC5768192.1"/>
    </source>
</evidence>
<keyword evidence="1" id="KW-0805">Transcription regulation</keyword>
<dbReference type="InterPro" id="IPR023187">
    <property type="entry name" value="Tscrpt_reg_MarR-type_CS"/>
</dbReference>
<dbReference type="Proteomes" id="UP001595974">
    <property type="component" value="Unassembled WGS sequence"/>
</dbReference>
<dbReference type="Gene3D" id="1.10.10.10">
    <property type="entry name" value="Winged helix-like DNA-binding domain superfamily/Winged helix DNA-binding domain"/>
    <property type="match status" value="1"/>
</dbReference>
<dbReference type="EMBL" id="JBHSOG010000007">
    <property type="protein sequence ID" value="MFC5768192.1"/>
    <property type="molecule type" value="Genomic_DNA"/>
</dbReference>
<keyword evidence="6" id="KW-1185">Reference proteome</keyword>
<dbReference type="InterPro" id="IPR036390">
    <property type="entry name" value="WH_DNA-bd_sf"/>
</dbReference>
<dbReference type="RefSeq" id="WP_157748585.1">
    <property type="nucleotide sequence ID" value="NZ_JBHSOG010000007.1"/>
</dbReference>
<dbReference type="PROSITE" id="PS01117">
    <property type="entry name" value="HTH_MARR_1"/>
    <property type="match status" value="1"/>
</dbReference>
<dbReference type="SUPFAM" id="SSF46785">
    <property type="entry name" value="Winged helix' DNA-binding domain"/>
    <property type="match status" value="1"/>
</dbReference>
<dbReference type="InterPro" id="IPR000835">
    <property type="entry name" value="HTH_MarR-typ"/>
</dbReference>
<proteinExistence type="predicted"/>
<keyword evidence="2" id="KW-0238">DNA-binding</keyword>
<dbReference type="PANTHER" id="PTHR33164:SF64">
    <property type="entry name" value="TRANSCRIPTIONAL REGULATOR SLYA"/>
    <property type="match status" value="1"/>
</dbReference>
<dbReference type="PRINTS" id="PR00598">
    <property type="entry name" value="HTHMARR"/>
</dbReference>
<dbReference type="PANTHER" id="PTHR33164">
    <property type="entry name" value="TRANSCRIPTIONAL REGULATOR, MARR FAMILY"/>
    <property type="match status" value="1"/>
</dbReference>